<dbReference type="EMBL" id="JAYMYS010000004">
    <property type="protein sequence ID" value="KAK7396730.1"/>
    <property type="molecule type" value="Genomic_DNA"/>
</dbReference>
<gene>
    <name evidence="1" type="ORF">VNO78_17888</name>
</gene>
<reference evidence="1 2" key="1">
    <citation type="submission" date="2024-01" db="EMBL/GenBank/DDBJ databases">
        <title>The genomes of 5 underutilized Papilionoideae crops provide insights into root nodulation and disease resistanc.</title>
        <authorList>
            <person name="Jiang F."/>
        </authorList>
    </citation>
    <scope>NUCLEOTIDE SEQUENCE [LARGE SCALE GENOMIC DNA]</scope>
    <source>
        <strain evidence="1">DUOXIRENSHENG_FW03</strain>
        <tissue evidence="1">Leaves</tissue>
    </source>
</reference>
<keyword evidence="2" id="KW-1185">Reference proteome</keyword>
<comment type="caution">
    <text evidence="1">The sequence shown here is derived from an EMBL/GenBank/DDBJ whole genome shotgun (WGS) entry which is preliminary data.</text>
</comment>
<proteinExistence type="predicted"/>
<dbReference type="Proteomes" id="UP001386955">
    <property type="component" value="Unassembled WGS sequence"/>
</dbReference>
<evidence type="ECO:0000313" key="2">
    <source>
        <dbReference type="Proteomes" id="UP001386955"/>
    </source>
</evidence>
<protein>
    <submittedName>
        <fullName evidence="1">Uncharacterized protein</fullName>
    </submittedName>
</protein>
<name>A0AAN9SJY8_PSOTE</name>
<accession>A0AAN9SJY8</accession>
<evidence type="ECO:0000313" key="1">
    <source>
        <dbReference type="EMBL" id="KAK7396730.1"/>
    </source>
</evidence>
<sequence length="97" mass="10885">MREAKKQIKVDLREKGQICTHHEGIGKEVVVFEGIECVRGVDWILVALLSSRAAITTGIRVMVNILVENLRRWSQGVERLGKRGDRGEGPSTRMQTS</sequence>
<organism evidence="1 2">
    <name type="scientific">Psophocarpus tetragonolobus</name>
    <name type="common">Winged bean</name>
    <name type="synonym">Dolichos tetragonolobus</name>
    <dbReference type="NCBI Taxonomy" id="3891"/>
    <lineage>
        <taxon>Eukaryota</taxon>
        <taxon>Viridiplantae</taxon>
        <taxon>Streptophyta</taxon>
        <taxon>Embryophyta</taxon>
        <taxon>Tracheophyta</taxon>
        <taxon>Spermatophyta</taxon>
        <taxon>Magnoliopsida</taxon>
        <taxon>eudicotyledons</taxon>
        <taxon>Gunneridae</taxon>
        <taxon>Pentapetalae</taxon>
        <taxon>rosids</taxon>
        <taxon>fabids</taxon>
        <taxon>Fabales</taxon>
        <taxon>Fabaceae</taxon>
        <taxon>Papilionoideae</taxon>
        <taxon>50 kb inversion clade</taxon>
        <taxon>NPAAA clade</taxon>
        <taxon>indigoferoid/millettioid clade</taxon>
        <taxon>Phaseoleae</taxon>
        <taxon>Psophocarpus</taxon>
    </lineage>
</organism>
<dbReference type="AlphaFoldDB" id="A0AAN9SJY8"/>